<reference evidence="1 2" key="1">
    <citation type="submission" date="2019-02" db="EMBL/GenBank/DDBJ databases">
        <title>Deep-cultivation of Planctomycetes and their phenomic and genomic characterization uncovers novel biology.</title>
        <authorList>
            <person name="Wiegand S."/>
            <person name="Jogler M."/>
            <person name="Boedeker C."/>
            <person name="Pinto D."/>
            <person name="Vollmers J."/>
            <person name="Rivas-Marin E."/>
            <person name="Kohn T."/>
            <person name="Peeters S.H."/>
            <person name="Heuer A."/>
            <person name="Rast P."/>
            <person name="Oberbeckmann S."/>
            <person name="Bunk B."/>
            <person name="Jeske O."/>
            <person name="Meyerdierks A."/>
            <person name="Storesund J.E."/>
            <person name="Kallscheuer N."/>
            <person name="Luecker S."/>
            <person name="Lage O.M."/>
            <person name="Pohl T."/>
            <person name="Merkel B.J."/>
            <person name="Hornburger P."/>
            <person name="Mueller R.-W."/>
            <person name="Bruemmer F."/>
            <person name="Labrenz M."/>
            <person name="Spormann A.M."/>
            <person name="Op Den Camp H."/>
            <person name="Overmann J."/>
            <person name="Amann R."/>
            <person name="Jetten M.S.M."/>
            <person name="Mascher T."/>
            <person name="Medema M.H."/>
            <person name="Devos D.P."/>
            <person name="Kaster A.-K."/>
            <person name="Ovreas L."/>
            <person name="Rohde M."/>
            <person name="Galperin M.Y."/>
            <person name="Jogler C."/>
        </authorList>
    </citation>
    <scope>NUCLEOTIDE SEQUENCE [LARGE SCALE GENOMIC DNA]</scope>
    <source>
        <strain evidence="1 2">Pan54</strain>
    </source>
</reference>
<proteinExistence type="predicted"/>
<sequence length="59" mass="6367">MEVFSGMEVSWPLSVMEIVDMDFSYGTGDSKMIVIVNGGTQCDQTIYGDGINNLIASEA</sequence>
<keyword evidence="2" id="KW-1185">Reference proteome</keyword>
<dbReference type="EMBL" id="SJPG01000001">
    <property type="protein sequence ID" value="TWT64132.1"/>
    <property type="molecule type" value="Genomic_DNA"/>
</dbReference>
<evidence type="ECO:0000313" key="2">
    <source>
        <dbReference type="Proteomes" id="UP000316095"/>
    </source>
</evidence>
<organism evidence="1 2">
    <name type="scientific">Rubinisphaera italica</name>
    <dbReference type="NCBI Taxonomy" id="2527969"/>
    <lineage>
        <taxon>Bacteria</taxon>
        <taxon>Pseudomonadati</taxon>
        <taxon>Planctomycetota</taxon>
        <taxon>Planctomycetia</taxon>
        <taxon>Planctomycetales</taxon>
        <taxon>Planctomycetaceae</taxon>
        <taxon>Rubinisphaera</taxon>
    </lineage>
</organism>
<protein>
    <submittedName>
        <fullName evidence="1">Uncharacterized protein</fullName>
    </submittedName>
</protein>
<gene>
    <name evidence="1" type="ORF">Pan54_48930</name>
</gene>
<evidence type="ECO:0000313" key="1">
    <source>
        <dbReference type="EMBL" id="TWT64132.1"/>
    </source>
</evidence>
<dbReference type="Proteomes" id="UP000316095">
    <property type="component" value="Unassembled WGS sequence"/>
</dbReference>
<dbReference type="AlphaFoldDB" id="A0A5C5XQX9"/>
<name>A0A5C5XQX9_9PLAN</name>
<accession>A0A5C5XQX9</accession>
<comment type="caution">
    <text evidence="1">The sequence shown here is derived from an EMBL/GenBank/DDBJ whole genome shotgun (WGS) entry which is preliminary data.</text>
</comment>